<dbReference type="GO" id="GO:0005829">
    <property type="term" value="C:cytosol"/>
    <property type="evidence" value="ECO:0007669"/>
    <property type="project" value="TreeGrafter"/>
</dbReference>
<dbReference type="EC" id="4.1.1.31" evidence="1"/>
<dbReference type="OrthoDB" id="1365747at2759"/>
<dbReference type="InterPro" id="IPR015813">
    <property type="entry name" value="Pyrv/PenolPyrv_kinase-like_dom"/>
</dbReference>
<keyword evidence="2" id="KW-1185">Reference proteome</keyword>
<sequence>MEDMLAGSNVDLADNDGGEWYSAEEQLAQPLLAIYWSLWECGGGMVADGRLLDLIRRIYCFGMSLLKLDVRQESTRHRDAVDAITTYLGYGSFKEWDEDRKIEWLTEELATKRPLIPADMPMTDEVREVLETFRVAARLGSASLGAYVISMAQKASDVLAVELLQKEARGQVAAETGTRPDASRSLRVVPLFETLDDLDAAGEELITTPPAALPSSWPRDRR</sequence>
<dbReference type="KEGG" id="mng:MNEG_15765"/>
<dbReference type="SUPFAM" id="SSF51621">
    <property type="entry name" value="Phosphoenolpyruvate/pyruvate domain"/>
    <property type="match status" value="1"/>
</dbReference>
<accession>A0A0D2K7T9</accession>
<protein>
    <submittedName>
        <fullName evidence="1">Phosphoenolpyruvate carboxylase</fullName>
        <ecNumber evidence="1">4.1.1.31</ecNumber>
    </submittedName>
</protein>
<name>A0A0D2K7T9_9CHLO</name>
<dbReference type="Pfam" id="PF00311">
    <property type="entry name" value="PEPcase"/>
    <property type="match status" value="1"/>
</dbReference>
<dbReference type="EMBL" id="KK105865">
    <property type="protein sequence ID" value="KIY92198.1"/>
    <property type="molecule type" value="Genomic_DNA"/>
</dbReference>
<dbReference type="RefSeq" id="XP_013891218.1">
    <property type="nucleotide sequence ID" value="XM_014035764.1"/>
</dbReference>
<dbReference type="GO" id="GO:0015977">
    <property type="term" value="P:carbon fixation"/>
    <property type="evidence" value="ECO:0007669"/>
    <property type="project" value="InterPro"/>
</dbReference>
<dbReference type="PANTHER" id="PTHR30523:SF6">
    <property type="entry name" value="PHOSPHOENOLPYRUVATE CARBOXYLASE"/>
    <property type="match status" value="1"/>
</dbReference>
<dbReference type="Gene3D" id="1.20.1440.90">
    <property type="entry name" value="Phosphoenolpyruvate/pyruvate domain"/>
    <property type="match status" value="1"/>
</dbReference>
<organism evidence="1 2">
    <name type="scientific">Monoraphidium neglectum</name>
    <dbReference type="NCBI Taxonomy" id="145388"/>
    <lineage>
        <taxon>Eukaryota</taxon>
        <taxon>Viridiplantae</taxon>
        <taxon>Chlorophyta</taxon>
        <taxon>core chlorophytes</taxon>
        <taxon>Chlorophyceae</taxon>
        <taxon>CS clade</taxon>
        <taxon>Sphaeropleales</taxon>
        <taxon>Selenastraceae</taxon>
        <taxon>Monoraphidium</taxon>
    </lineage>
</organism>
<dbReference type="InterPro" id="IPR021135">
    <property type="entry name" value="PEP_COase"/>
</dbReference>
<dbReference type="Proteomes" id="UP000054498">
    <property type="component" value="Unassembled WGS sequence"/>
</dbReference>
<proteinExistence type="predicted"/>
<gene>
    <name evidence="1" type="ORF">MNEG_15765</name>
</gene>
<evidence type="ECO:0000313" key="1">
    <source>
        <dbReference type="EMBL" id="KIY92198.1"/>
    </source>
</evidence>
<dbReference type="STRING" id="145388.A0A0D2K7T9"/>
<dbReference type="GO" id="GO:0008964">
    <property type="term" value="F:phosphoenolpyruvate carboxylase activity"/>
    <property type="evidence" value="ECO:0007669"/>
    <property type="project" value="UniProtKB-EC"/>
</dbReference>
<dbReference type="GO" id="GO:0006099">
    <property type="term" value="P:tricarboxylic acid cycle"/>
    <property type="evidence" value="ECO:0007669"/>
    <property type="project" value="InterPro"/>
</dbReference>
<dbReference type="AlphaFoldDB" id="A0A0D2K7T9"/>
<dbReference type="PANTHER" id="PTHR30523">
    <property type="entry name" value="PHOSPHOENOLPYRUVATE CARBOXYLASE"/>
    <property type="match status" value="1"/>
</dbReference>
<reference evidence="1 2" key="1">
    <citation type="journal article" date="2013" name="BMC Genomics">
        <title>Reconstruction of the lipid metabolism for the microalga Monoraphidium neglectum from its genome sequence reveals characteristics suitable for biofuel production.</title>
        <authorList>
            <person name="Bogen C."/>
            <person name="Al-Dilaimi A."/>
            <person name="Albersmeier A."/>
            <person name="Wichmann J."/>
            <person name="Grundmann M."/>
            <person name="Rupp O."/>
            <person name="Lauersen K.J."/>
            <person name="Blifernez-Klassen O."/>
            <person name="Kalinowski J."/>
            <person name="Goesmann A."/>
            <person name="Mussgnug J.H."/>
            <person name="Kruse O."/>
        </authorList>
    </citation>
    <scope>NUCLEOTIDE SEQUENCE [LARGE SCALE GENOMIC DNA]</scope>
    <source>
        <strain evidence="1 2">SAG 48.87</strain>
    </source>
</reference>
<keyword evidence="1" id="KW-0670">Pyruvate</keyword>
<dbReference type="GeneID" id="25733459"/>
<evidence type="ECO:0000313" key="2">
    <source>
        <dbReference type="Proteomes" id="UP000054498"/>
    </source>
</evidence>
<keyword evidence="1" id="KW-0456">Lyase</keyword>